<organism evidence="1 2">
    <name type="scientific">Chryseobacterium sediminis</name>
    <dbReference type="NCBI Taxonomy" id="1679494"/>
    <lineage>
        <taxon>Bacteria</taxon>
        <taxon>Pseudomonadati</taxon>
        <taxon>Bacteroidota</taxon>
        <taxon>Flavobacteriia</taxon>
        <taxon>Flavobacteriales</taxon>
        <taxon>Weeksellaceae</taxon>
        <taxon>Chryseobacterium group</taxon>
        <taxon>Chryseobacterium</taxon>
    </lineage>
</organism>
<name>A0A5B2U8X8_9FLAO</name>
<comment type="caution">
    <text evidence="1">The sequence shown here is derived from an EMBL/GenBank/DDBJ whole genome shotgun (WGS) entry which is preliminary data.</text>
</comment>
<protein>
    <submittedName>
        <fullName evidence="1">Uncharacterized protein</fullName>
    </submittedName>
</protein>
<dbReference type="AlphaFoldDB" id="A0A5B2U8X8"/>
<evidence type="ECO:0000313" key="1">
    <source>
        <dbReference type="EMBL" id="KAA2222989.1"/>
    </source>
</evidence>
<dbReference type="RefSeq" id="WP_149831953.1">
    <property type="nucleotide sequence ID" value="NZ_VUNZ01000001.1"/>
</dbReference>
<gene>
    <name evidence="1" type="ORF">FW780_01955</name>
</gene>
<reference evidence="1 2" key="1">
    <citation type="journal article" date="2015" name="Int. J. Syst. Evol. Microbiol.">
        <title>Chryseobacterium sediminis sp. nov., isolated from a river sediment.</title>
        <authorList>
            <person name="Kampfer P."/>
            <person name="Busse H.J."/>
            <person name="McInroy J.A."/>
            <person name="Glaeser S.P."/>
        </authorList>
    </citation>
    <scope>NUCLEOTIDE SEQUENCE [LARGE SCALE GENOMIC DNA]</scope>
    <source>
        <strain evidence="1 2">IMT-174</strain>
    </source>
</reference>
<proteinExistence type="predicted"/>
<dbReference type="EMBL" id="VUNZ01000001">
    <property type="protein sequence ID" value="KAA2222989.1"/>
    <property type="molecule type" value="Genomic_DNA"/>
</dbReference>
<dbReference type="Proteomes" id="UP000323082">
    <property type="component" value="Unassembled WGS sequence"/>
</dbReference>
<sequence>MKSYDYLLLEKLLEKNRRMFRKKLIESEEYIDNHEIIMTKIKKVIFKFEKYDIDILQNMDIDETLERFRREIFLVKFNLN</sequence>
<accession>A0A5B2U8X8</accession>
<evidence type="ECO:0000313" key="2">
    <source>
        <dbReference type="Proteomes" id="UP000323082"/>
    </source>
</evidence>
<dbReference type="OrthoDB" id="9946180at2"/>